<reference evidence="1 2" key="1">
    <citation type="submission" date="2019-02" db="EMBL/GenBank/DDBJ databases">
        <title>Deep-cultivation of Planctomycetes and their phenomic and genomic characterization uncovers novel biology.</title>
        <authorList>
            <person name="Wiegand S."/>
            <person name="Jogler M."/>
            <person name="Boedeker C."/>
            <person name="Pinto D."/>
            <person name="Vollmers J."/>
            <person name="Rivas-Marin E."/>
            <person name="Kohn T."/>
            <person name="Peeters S.H."/>
            <person name="Heuer A."/>
            <person name="Rast P."/>
            <person name="Oberbeckmann S."/>
            <person name="Bunk B."/>
            <person name="Jeske O."/>
            <person name="Meyerdierks A."/>
            <person name="Storesund J.E."/>
            <person name="Kallscheuer N."/>
            <person name="Luecker S."/>
            <person name="Lage O.M."/>
            <person name="Pohl T."/>
            <person name="Merkel B.J."/>
            <person name="Hornburger P."/>
            <person name="Mueller R.-W."/>
            <person name="Bruemmer F."/>
            <person name="Labrenz M."/>
            <person name="Spormann A.M."/>
            <person name="Op Den Camp H."/>
            <person name="Overmann J."/>
            <person name="Amann R."/>
            <person name="Jetten M.S.M."/>
            <person name="Mascher T."/>
            <person name="Medema M.H."/>
            <person name="Devos D.P."/>
            <person name="Kaster A.-K."/>
            <person name="Ovreas L."/>
            <person name="Rohde M."/>
            <person name="Galperin M.Y."/>
            <person name="Jogler C."/>
        </authorList>
    </citation>
    <scope>NUCLEOTIDE SEQUENCE [LARGE SCALE GENOMIC DNA]</scope>
    <source>
        <strain evidence="1 2">Enr8</strain>
    </source>
</reference>
<dbReference type="AlphaFoldDB" id="A0A5C5UYX2"/>
<evidence type="ECO:0000313" key="2">
    <source>
        <dbReference type="Proteomes" id="UP000318878"/>
    </source>
</evidence>
<accession>A0A5C5UYX2</accession>
<sequence length="84" mass="9685">MVKRIAAPRLDTKKRPGHPEVYDWDKWCEGGWYTATLGKDIDATNPAAFRQSIKRQAGKRGLAFEYNHDGKVVEFRFFKPDATK</sequence>
<dbReference type="RefSeq" id="WP_146435320.1">
    <property type="nucleotide sequence ID" value="NZ_SJPF01000005.1"/>
</dbReference>
<dbReference type="EMBL" id="SJPF01000005">
    <property type="protein sequence ID" value="TWT30677.1"/>
    <property type="molecule type" value="Genomic_DNA"/>
</dbReference>
<gene>
    <name evidence="1" type="ORF">Enr8_41990</name>
</gene>
<protein>
    <submittedName>
        <fullName evidence="1">Uncharacterized protein</fullName>
    </submittedName>
</protein>
<organism evidence="1 2">
    <name type="scientific">Blastopirellula retiformator</name>
    <dbReference type="NCBI Taxonomy" id="2527970"/>
    <lineage>
        <taxon>Bacteria</taxon>
        <taxon>Pseudomonadati</taxon>
        <taxon>Planctomycetota</taxon>
        <taxon>Planctomycetia</taxon>
        <taxon>Pirellulales</taxon>
        <taxon>Pirellulaceae</taxon>
        <taxon>Blastopirellula</taxon>
    </lineage>
</organism>
<name>A0A5C5UYX2_9BACT</name>
<proteinExistence type="predicted"/>
<evidence type="ECO:0000313" key="1">
    <source>
        <dbReference type="EMBL" id="TWT30677.1"/>
    </source>
</evidence>
<comment type="caution">
    <text evidence="1">The sequence shown here is derived from an EMBL/GenBank/DDBJ whole genome shotgun (WGS) entry which is preliminary data.</text>
</comment>
<keyword evidence="2" id="KW-1185">Reference proteome</keyword>
<dbReference type="Proteomes" id="UP000318878">
    <property type="component" value="Unassembled WGS sequence"/>
</dbReference>